<evidence type="ECO:0000313" key="4">
    <source>
        <dbReference type="Proteomes" id="UP000192472"/>
    </source>
</evidence>
<gene>
    <name evidence="3" type="ORF">SAMN04488029_0264</name>
</gene>
<sequence>MNIFVLMKKLFLAIMLLAIATIAQAQNDEARQRIESAKIALISERLGLTPEDAQQFWPIYNEYSQKRRENHHEFAQARRNFNPETATEQETQDMLNFGREVKEKQLNLEKEYSDRMLKVIDSKQLMNLQNAERDFKRMLLDRLDQRRQQQQNSSEQLRRQNNERMRNKRNN</sequence>
<accession>A0A1W2G6J9</accession>
<dbReference type="RefSeq" id="WP_139793702.1">
    <property type="nucleotide sequence ID" value="NZ_FWYF01000001.1"/>
</dbReference>
<protein>
    <recommendedName>
        <fullName evidence="5">LTXXQ motif family protein</fullName>
    </recommendedName>
</protein>
<feature type="compositionally biased region" description="Basic and acidic residues" evidence="1">
    <location>
        <begin position="156"/>
        <end position="165"/>
    </location>
</feature>
<evidence type="ECO:0008006" key="5">
    <source>
        <dbReference type="Google" id="ProtNLM"/>
    </source>
</evidence>
<keyword evidence="4" id="KW-1185">Reference proteome</keyword>
<evidence type="ECO:0000313" key="3">
    <source>
        <dbReference type="EMBL" id="SMD31926.1"/>
    </source>
</evidence>
<dbReference type="EMBL" id="FWYF01000001">
    <property type="protein sequence ID" value="SMD31926.1"/>
    <property type="molecule type" value="Genomic_DNA"/>
</dbReference>
<evidence type="ECO:0000256" key="2">
    <source>
        <dbReference type="SAM" id="SignalP"/>
    </source>
</evidence>
<dbReference type="OrthoDB" id="675330at2"/>
<evidence type="ECO:0000256" key="1">
    <source>
        <dbReference type="SAM" id="MobiDB-lite"/>
    </source>
</evidence>
<dbReference type="AlphaFoldDB" id="A0A1W2G6J9"/>
<dbReference type="Proteomes" id="UP000192472">
    <property type="component" value="Unassembled WGS sequence"/>
</dbReference>
<keyword evidence="2" id="KW-0732">Signal</keyword>
<reference evidence="3 4" key="1">
    <citation type="submission" date="2017-04" db="EMBL/GenBank/DDBJ databases">
        <authorList>
            <person name="Afonso C.L."/>
            <person name="Miller P.J."/>
            <person name="Scott M.A."/>
            <person name="Spackman E."/>
            <person name="Goraichik I."/>
            <person name="Dimitrov K.M."/>
            <person name="Suarez D.L."/>
            <person name="Swayne D.E."/>
        </authorList>
    </citation>
    <scope>NUCLEOTIDE SEQUENCE [LARGE SCALE GENOMIC DNA]</scope>
    <source>
        <strain evidence="3 4">DSM 26133</strain>
    </source>
</reference>
<organism evidence="3 4">
    <name type="scientific">Reichenbachiella faecimaris</name>
    <dbReference type="NCBI Taxonomy" id="692418"/>
    <lineage>
        <taxon>Bacteria</taxon>
        <taxon>Pseudomonadati</taxon>
        <taxon>Bacteroidota</taxon>
        <taxon>Cytophagia</taxon>
        <taxon>Cytophagales</taxon>
        <taxon>Reichenbachiellaceae</taxon>
        <taxon>Reichenbachiella</taxon>
    </lineage>
</organism>
<feature type="region of interest" description="Disordered" evidence="1">
    <location>
        <begin position="145"/>
        <end position="171"/>
    </location>
</feature>
<name>A0A1W2G6J9_REIFA</name>
<feature type="signal peptide" evidence="2">
    <location>
        <begin position="1"/>
        <end position="25"/>
    </location>
</feature>
<dbReference type="STRING" id="692418.SAMN04488029_0264"/>
<proteinExistence type="predicted"/>
<feature type="chain" id="PRO_5012800209" description="LTXXQ motif family protein" evidence="2">
    <location>
        <begin position="26"/>
        <end position="171"/>
    </location>
</feature>